<dbReference type="Proteomes" id="UP001220324">
    <property type="component" value="Unassembled WGS sequence"/>
</dbReference>
<evidence type="ECO:0000313" key="6">
    <source>
        <dbReference type="EMBL" id="KAJ5541608.1"/>
    </source>
</evidence>
<feature type="compositionally biased region" description="Acidic residues" evidence="5">
    <location>
        <begin position="155"/>
        <end position="169"/>
    </location>
</feature>
<dbReference type="EMBL" id="JAQIZZ010000005">
    <property type="protein sequence ID" value="KAJ5541608.1"/>
    <property type="molecule type" value="Genomic_DNA"/>
</dbReference>
<feature type="binding site" evidence="4">
    <location>
        <begin position="98"/>
        <end position="103"/>
    </location>
    <ligand>
        <name>substrate</name>
    </ligand>
</feature>
<proteinExistence type="predicted"/>
<evidence type="ECO:0000256" key="1">
    <source>
        <dbReference type="ARBA" id="ARBA00012346"/>
    </source>
</evidence>
<keyword evidence="2" id="KW-0456">Lyase</keyword>
<protein>
    <recommendedName>
        <fullName evidence="1">gamma-glutamylcyclotransferase</fullName>
        <ecNumber evidence="1">4.3.2.9</ecNumber>
    </recommendedName>
</protein>
<dbReference type="PANTHER" id="PTHR12935">
    <property type="entry name" value="GAMMA-GLUTAMYLCYCLOTRANSFERASE"/>
    <property type="match status" value="1"/>
</dbReference>
<feature type="binding site" evidence="4">
    <location>
        <position position="315"/>
    </location>
    <ligand>
        <name>substrate</name>
    </ligand>
</feature>
<feature type="region of interest" description="Disordered" evidence="5">
    <location>
        <begin position="152"/>
        <end position="172"/>
    </location>
</feature>
<dbReference type="EC" id="4.3.2.9" evidence="1"/>
<comment type="caution">
    <text evidence="6">The sequence shown here is derived from an EMBL/GenBank/DDBJ whole genome shotgun (WGS) entry which is preliminary data.</text>
</comment>
<name>A0AAD6GGC3_9EURO</name>
<evidence type="ECO:0000256" key="2">
    <source>
        <dbReference type="ARBA" id="ARBA00023239"/>
    </source>
</evidence>
<evidence type="ECO:0000313" key="7">
    <source>
        <dbReference type="Proteomes" id="UP001220324"/>
    </source>
</evidence>
<feature type="active site" description="Proton acceptor" evidence="3">
    <location>
        <position position="224"/>
    </location>
</feature>
<evidence type="ECO:0000256" key="5">
    <source>
        <dbReference type="SAM" id="MobiDB-lite"/>
    </source>
</evidence>
<evidence type="ECO:0000256" key="3">
    <source>
        <dbReference type="PIRSR" id="PIRSR617939-1"/>
    </source>
</evidence>
<dbReference type="PANTHER" id="PTHR12935:SF0">
    <property type="entry name" value="GAMMA-GLUTAMYLCYCLOTRANSFERASE"/>
    <property type="match status" value="1"/>
</dbReference>
<organism evidence="6 7">
    <name type="scientific">Penicillium frequentans</name>
    <dbReference type="NCBI Taxonomy" id="3151616"/>
    <lineage>
        <taxon>Eukaryota</taxon>
        <taxon>Fungi</taxon>
        <taxon>Dikarya</taxon>
        <taxon>Ascomycota</taxon>
        <taxon>Pezizomycotina</taxon>
        <taxon>Eurotiomycetes</taxon>
        <taxon>Eurotiomycetidae</taxon>
        <taxon>Eurotiales</taxon>
        <taxon>Aspergillaceae</taxon>
        <taxon>Penicillium</taxon>
    </lineage>
</organism>
<accession>A0AAD6GGC3</accession>
<dbReference type="InterPro" id="IPR017939">
    <property type="entry name" value="G-Glutamylcylcotransferase"/>
</dbReference>
<dbReference type="Gene3D" id="3.10.490.10">
    <property type="entry name" value="Gamma-glutamyl cyclotransferase-like"/>
    <property type="match status" value="1"/>
</dbReference>
<evidence type="ECO:0000256" key="4">
    <source>
        <dbReference type="PIRSR" id="PIRSR617939-2"/>
    </source>
</evidence>
<dbReference type="GO" id="GO:0003839">
    <property type="term" value="F:gamma-glutamylcyclotransferase activity"/>
    <property type="evidence" value="ECO:0007669"/>
    <property type="project" value="UniProtKB-EC"/>
</dbReference>
<keyword evidence="7" id="KW-1185">Reference proteome</keyword>
<sequence length="421" mass="46534">MAPEPTSQPNDAEAISPSQRRFSAVEPLDRLQATVPAVPPQAAKLDIRSIPTTSIERCRASNIDVSPDQDVGLSEKIAALEDKGQGLPQTYAEETVLYLAYGSNLAAKTFLGMRGIRPISKIRVLVPDLRLTFDLPGVPYAEPCFAATQFRDPDVASESESESEADVDDDKLLTESEYLSEKASLQTQTREIRTGSHERRWHKPLVGVVYEVTLMDYAKIIATEGGGRGYRDVVVDCYPFAEGYKPTNPVPDHPSTQAFKTHTLLSPAADDARKRVYAAKGIETTASDSCSTFSIFNIQPHMRPDPEYAQPSARYLGLLITGSEEHDLPVSYREYLSGIHSYQMTTSRQKIGKVVFLAMWGPPLLLTLKLSKIFAGPDGRSPQWLASTANLLFLGLWNSYDYFFKKVFGDGERTIDDTPSS</sequence>
<dbReference type="AlphaFoldDB" id="A0AAD6GGC3"/>
<reference evidence="6 7" key="1">
    <citation type="journal article" date="2023" name="IMA Fungus">
        <title>Comparative genomic study of the Penicillium genus elucidates a diverse pangenome and 15 lateral gene transfer events.</title>
        <authorList>
            <person name="Petersen C."/>
            <person name="Sorensen T."/>
            <person name="Nielsen M.R."/>
            <person name="Sondergaard T.E."/>
            <person name="Sorensen J.L."/>
            <person name="Fitzpatrick D.A."/>
            <person name="Frisvad J.C."/>
            <person name="Nielsen K.L."/>
        </authorList>
    </citation>
    <scope>NUCLEOTIDE SEQUENCE [LARGE SCALE GENOMIC DNA]</scope>
    <source>
        <strain evidence="6 7">IBT 35679</strain>
    </source>
</reference>
<gene>
    <name evidence="6" type="ORF">N7494_006684</name>
</gene>